<feature type="region of interest" description="Disordered" evidence="4">
    <location>
        <begin position="1"/>
        <end position="21"/>
    </location>
</feature>
<evidence type="ECO:0000256" key="1">
    <source>
        <dbReference type="ARBA" id="ARBA00005184"/>
    </source>
</evidence>
<dbReference type="PANTHER" id="PTHR31707">
    <property type="entry name" value="PECTINESTERASE"/>
    <property type="match status" value="1"/>
</dbReference>
<dbReference type="AlphaFoldDB" id="A0AAV7ED05"/>
<dbReference type="Pfam" id="PF01095">
    <property type="entry name" value="Pectinesterase"/>
    <property type="match status" value="1"/>
</dbReference>
<keyword evidence="3" id="KW-0063">Aspartyl esterase</keyword>
<dbReference type="GO" id="GO:0030599">
    <property type="term" value="F:pectinesterase activity"/>
    <property type="evidence" value="ECO:0007669"/>
    <property type="project" value="InterPro"/>
</dbReference>
<dbReference type="InterPro" id="IPR000070">
    <property type="entry name" value="Pectinesterase_cat"/>
</dbReference>
<comment type="pathway">
    <text evidence="1">Glycan metabolism; pectin degradation; 2-dehydro-3-deoxy-D-gluconate from pectin: step 1/5.</text>
</comment>
<dbReference type="Gene3D" id="2.160.20.10">
    <property type="entry name" value="Single-stranded right-handed beta-helix, Pectin lyase-like"/>
    <property type="match status" value="1"/>
</dbReference>
<dbReference type="GO" id="GO:0042545">
    <property type="term" value="P:cell wall modification"/>
    <property type="evidence" value="ECO:0007669"/>
    <property type="project" value="InterPro"/>
</dbReference>
<sequence length="118" mass="13595">MQNQINAVTAQGKRDPNQNSGISIQNCTITAAPDLASNNGTAVKTYLGRPWQRYSRTVVMQSFIDTVTSSRWDREEREVEYRETRIVRSDSKGARQESCRFGEIWKRTTEQENRKPNP</sequence>
<protein>
    <recommendedName>
        <fullName evidence="5">Pectinesterase catalytic domain-containing protein</fullName>
    </recommendedName>
</protein>
<organism evidence="6 7">
    <name type="scientific">Aristolochia fimbriata</name>
    <name type="common">White veined hardy Dutchman's pipe vine</name>
    <dbReference type="NCBI Taxonomy" id="158543"/>
    <lineage>
        <taxon>Eukaryota</taxon>
        <taxon>Viridiplantae</taxon>
        <taxon>Streptophyta</taxon>
        <taxon>Embryophyta</taxon>
        <taxon>Tracheophyta</taxon>
        <taxon>Spermatophyta</taxon>
        <taxon>Magnoliopsida</taxon>
        <taxon>Magnoliidae</taxon>
        <taxon>Piperales</taxon>
        <taxon>Aristolochiaceae</taxon>
        <taxon>Aristolochia</taxon>
    </lineage>
</organism>
<evidence type="ECO:0000313" key="7">
    <source>
        <dbReference type="Proteomes" id="UP000825729"/>
    </source>
</evidence>
<dbReference type="InterPro" id="IPR012334">
    <property type="entry name" value="Pectin_lyas_fold"/>
</dbReference>
<reference evidence="6 7" key="1">
    <citation type="submission" date="2021-07" db="EMBL/GenBank/DDBJ databases">
        <title>The Aristolochia fimbriata genome: insights into angiosperm evolution, floral development and chemical biosynthesis.</title>
        <authorList>
            <person name="Jiao Y."/>
        </authorList>
    </citation>
    <scope>NUCLEOTIDE SEQUENCE [LARGE SCALE GENOMIC DNA]</scope>
    <source>
        <strain evidence="6">IBCAS-2021</strain>
        <tissue evidence="6">Leaf</tissue>
    </source>
</reference>
<evidence type="ECO:0000256" key="2">
    <source>
        <dbReference type="ARBA" id="ARBA00022801"/>
    </source>
</evidence>
<feature type="domain" description="Pectinesterase catalytic" evidence="5">
    <location>
        <begin position="1"/>
        <end position="71"/>
    </location>
</feature>
<accession>A0AAV7ED05</accession>
<evidence type="ECO:0000313" key="6">
    <source>
        <dbReference type="EMBL" id="KAG9446720.1"/>
    </source>
</evidence>
<comment type="caution">
    <text evidence="6">The sequence shown here is derived from an EMBL/GenBank/DDBJ whole genome shotgun (WGS) entry which is preliminary data.</text>
</comment>
<dbReference type="EMBL" id="JAINDJ010000005">
    <property type="protein sequence ID" value="KAG9446720.1"/>
    <property type="molecule type" value="Genomic_DNA"/>
</dbReference>
<feature type="region of interest" description="Disordered" evidence="4">
    <location>
        <begin position="87"/>
        <end position="118"/>
    </location>
</feature>
<evidence type="ECO:0000256" key="3">
    <source>
        <dbReference type="ARBA" id="ARBA00023085"/>
    </source>
</evidence>
<evidence type="ECO:0000256" key="4">
    <source>
        <dbReference type="SAM" id="MobiDB-lite"/>
    </source>
</evidence>
<dbReference type="InterPro" id="IPR011050">
    <property type="entry name" value="Pectin_lyase_fold/virulence"/>
</dbReference>
<dbReference type="SUPFAM" id="SSF51126">
    <property type="entry name" value="Pectin lyase-like"/>
    <property type="match status" value="1"/>
</dbReference>
<dbReference type="Proteomes" id="UP000825729">
    <property type="component" value="Unassembled WGS sequence"/>
</dbReference>
<name>A0AAV7ED05_ARIFI</name>
<evidence type="ECO:0000259" key="5">
    <source>
        <dbReference type="Pfam" id="PF01095"/>
    </source>
</evidence>
<proteinExistence type="predicted"/>
<keyword evidence="2" id="KW-0378">Hydrolase</keyword>
<keyword evidence="7" id="KW-1185">Reference proteome</keyword>
<gene>
    <name evidence="6" type="ORF">H6P81_012848</name>
</gene>